<dbReference type="Pfam" id="PF04188">
    <property type="entry name" value="Mannosyl_trans2"/>
    <property type="match status" value="1"/>
</dbReference>
<evidence type="ECO:0000256" key="5">
    <source>
        <dbReference type="ARBA" id="ARBA00022679"/>
    </source>
</evidence>
<feature type="transmembrane region" description="Helical" evidence="10">
    <location>
        <begin position="130"/>
        <end position="152"/>
    </location>
</feature>
<dbReference type="GO" id="GO:0016020">
    <property type="term" value="C:membrane"/>
    <property type="evidence" value="ECO:0007669"/>
    <property type="project" value="GOC"/>
</dbReference>
<keyword evidence="5" id="KW-0808">Transferase</keyword>
<feature type="transmembrane region" description="Helical" evidence="10">
    <location>
        <begin position="15"/>
        <end position="37"/>
    </location>
</feature>
<feature type="transmembrane region" description="Helical" evidence="10">
    <location>
        <begin position="212"/>
        <end position="229"/>
    </location>
</feature>
<reference evidence="11 12" key="1">
    <citation type="journal article" date="2016" name="Nat. Commun.">
        <title>Thousands of microbial genomes shed light on interconnected biogeochemical processes in an aquifer system.</title>
        <authorList>
            <person name="Anantharaman K."/>
            <person name="Brown C.T."/>
            <person name="Hug L.A."/>
            <person name="Sharon I."/>
            <person name="Castelle C.J."/>
            <person name="Probst A.J."/>
            <person name="Thomas B.C."/>
            <person name="Singh A."/>
            <person name="Wilkins M.J."/>
            <person name="Karaoz U."/>
            <person name="Brodie E.L."/>
            <person name="Williams K.H."/>
            <person name="Hubbard S.S."/>
            <person name="Banfield J.F."/>
        </authorList>
    </citation>
    <scope>NUCLEOTIDE SEQUENCE [LARGE SCALE GENOMIC DNA]</scope>
</reference>
<evidence type="ECO:0000313" key="11">
    <source>
        <dbReference type="EMBL" id="OGY17670.1"/>
    </source>
</evidence>
<dbReference type="PANTHER" id="PTHR12468:SF2">
    <property type="entry name" value="GPI MANNOSYLTRANSFERASE 2"/>
    <property type="match status" value="1"/>
</dbReference>
<keyword evidence="8 10" id="KW-1133">Transmembrane helix</keyword>
<keyword evidence="6 10" id="KW-0812">Transmembrane</keyword>
<organism evidence="11 12">
    <name type="scientific">Candidatus Chisholmbacteria bacterium RIFCSPHIGHO2_01_FULL_52_32</name>
    <dbReference type="NCBI Taxonomy" id="1797591"/>
    <lineage>
        <taxon>Bacteria</taxon>
        <taxon>Candidatus Chisholmiibacteriota</taxon>
    </lineage>
</organism>
<evidence type="ECO:0000256" key="8">
    <source>
        <dbReference type="ARBA" id="ARBA00022989"/>
    </source>
</evidence>
<evidence type="ECO:0000256" key="6">
    <source>
        <dbReference type="ARBA" id="ARBA00022692"/>
    </source>
</evidence>
<keyword evidence="3" id="KW-0337">GPI-anchor biosynthesis</keyword>
<name>A0A1G1VQL1_9BACT</name>
<feature type="transmembrane region" description="Helical" evidence="10">
    <location>
        <begin position="292"/>
        <end position="309"/>
    </location>
</feature>
<feature type="transmembrane region" description="Helical" evidence="10">
    <location>
        <begin position="316"/>
        <end position="333"/>
    </location>
</feature>
<dbReference type="GO" id="GO:0000009">
    <property type="term" value="F:alpha-1,6-mannosyltransferase activity"/>
    <property type="evidence" value="ECO:0007669"/>
    <property type="project" value="InterPro"/>
</dbReference>
<comment type="pathway">
    <text evidence="2">Glycolipid biosynthesis; glycosylphosphatidylinositol-anchor biosynthesis.</text>
</comment>
<keyword evidence="9 10" id="KW-0472">Membrane</keyword>
<gene>
    <name evidence="11" type="ORF">A2786_05690</name>
</gene>
<dbReference type="UniPathway" id="UPA00196"/>
<comment type="subcellular location">
    <subcellularLocation>
        <location evidence="1">Endoplasmic reticulum membrane</location>
        <topology evidence="1">Multi-pass membrane protein</topology>
    </subcellularLocation>
</comment>
<dbReference type="AlphaFoldDB" id="A0A1G1VQL1"/>
<feature type="transmembrane region" description="Helical" evidence="10">
    <location>
        <begin position="361"/>
        <end position="384"/>
    </location>
</feature>
<dbReference type="Proteomes" id="UP000179233">
    <property type="component" value="Unassembled WGS sequence"/>
</dbReference>
<evidence type="ECO:0000256" key="2">
    <source>
        <dbReference type="ARBA" id="ARBA00004687"/>
    </source>
</evidence>
<dbReference type="GO" id="GO:0004376">
    <property type="term" value="F:GPI mannosyltransferase activity"/>
    <property type="evidence" value="ECO:0007669"/>
    <property type="project" value="InterPro"/>
</dbReference>
<proteinExistence type="predicted"/>
<feature type="transmembrane region" description="Helical" evidence="10">
    <location>
        <begin position="100"/>
        <end position="118"/>
    </location>
</feature>
<evidence type="ECO:0000256" key="3">
    <source>
        <dbReference type="ARBA" id="ARBA00022502"/>
    </source>
</evidence>
<dbReference type="GO" id="GO:0006506">
    <property type="term" value="P:GPI anchor biosynthetic process"/>
    <property type="evidence" value="ECO:0007669"/>
    <property type="project" value="UniProtKB-UniPathway"/>
</dbReference>
<evidence type="ECO:0000256" key="10">
    <source>
        <dbReference type="SAM" id="Phobius"/>
    </source>
</evidence>
<dbReference type="EMBL" id="MHCJ01000007">
    <property type="protein sequence ID" value="OGY17670.1"/>
    <property type="molecule type" value="Genomic_DNA"/>
</dbReference>
<evidence type="ECO:0000256" key="4">
    <source>
        <dbReference type="ARBA" id="ARBA00022676"/>
    </source>
</evidence>
<dbReference type="InterPro" id="IPR007315">
    <property type="entry name" value="PIG-V/Gpi18"/>
</dbReference>
<evidence type="ECO:0000256" key="9">
    <source>
        <dbReference type="ARBA" id="ARBA00023136"/>
    </source>
</evidence>
<evidence type="ECO:0008006" key="13">
    <source>
        <dbReference type="Google" id="ProtNLM"/>
    </source>
</evidence>
<sequence length="385" mass="44738">MKLRLSSMCRITSHFWFRLLILLLGWRFSLFLIQLFTIRGLSIPWSVPAIAFQTFGLWDGYWHTYIARFGYDTPGLTLRFPLYPLLIRLFAPVFLGSELAASQVLSLVFFFLAMLWLYRLGIGELRSRGLAWQVLLFLLVFPTSFFFAAAYGESLFLFLTVVSFWFFRRDRFIPAGLFGGLAALTRLQGLLLFPSFLIEIAIRKRQLRRQHLALFLIPLALLPWCWFLWDRFGDPLLFLRDLSKWGEGPWQRERALTSPLLVLGSYFSEIPVVFRAIAGGLTPLLLVQLKELSDLSFFLLFLFLTMVVFRRLRLSYGMYQFLSLVMMLSVGTLKGAPRFVLVLFPSFLILPGLLRRPWVALLVLSLSVVVLVWFLLLFSLHFWIA</sequence>
<feature type="transmembrane region" description="Helical" evidence="10">
    <location>
        <begin position="172"/>
        <end position="200"/>
    </location>
</feature>
<keyword evidence="4" id="KW-0328">Glycosyltransferase</keyword>
<evidence type="ECO:0000256" key="1">
    <source>
        <dbReference type="ARBA" id="ARBA00004477"/>
    </source>
</evidence>
<dbReference type="GO" id="GO:0031501">
    <property type="term" value="C:mannosyltransferase complex"/>
    <property type="evidence" value="ECO:0007669"/>
    <property type="project" value="TreeGrafter"/>
</dbReference>
<keyword evidence="7" id="KW-0256">Endoplasmic reticulum</keyword>
<dbReference type="PANTHER" id="PTHR12468">
    <property type="entry name" value="GPI MANNOSYLTRANSFERASE 2"/>
    <property type="match status" value="1"/>
</dbReference>
<evidence type="ECO:0000313" key="12">
    <source>
        <dbReference type="Proteomes" id="UP000179233"/>
    </source>
</evidence>
<protein>
    <recommendedName>
        <fullName evidence="13">Glycosyltransferase RgtA/B/C/D-like domain-containing protein</fullName>
    </recommendedName>
</protein>
<evidence type="ECO:0000256" key="7">
    <source>
        <dbReference type="ARBA" id="ARBA00022824"/>
    </source>
</evidence>
<comment type="caution">
    <text evidence="11">The sequence shown here is derived from an EMBL/GenBank/DDBJ whole genome shotgun (WGS) entry which is preliminary data.</text>
</comment>
<accession>A0A1G1VQL1</accession>